<evidence type="ECO:0000313" key="2">
    <source>
        <dbReference type="Proteomes" id="UP000838324"/>
    </source>
</evidence>
<dbReference type="RefSeq" id="WP_236331447.1">
    <property type="nucleotide sequence ID" value="NZ_CAKMMG010000001.1"/>
</dbReference>
<evidence type="ECO:0008006" key="3">
    <source>
        <dbReference type="Google" id="ProtNLM"/>
    </source>
</evidence>
<name>A0ABN8G0N4_9BACL</name>
<dbReference type="InterPro" id="IPR014710">
    <property type="entry name" value="RmlC-like_jellyroll"/>
</dbReference>
<dbReference type="SUPFAM" id="SSF51182">
    <property type="entry name" value="RmlC-like cupins"/>
    <property type="match status" value="1"/>
</dbReference>
<dbReference type="Proteomes" id="UP000838324">
    <property type="component" value="Unassembled WGS sequence"/>
</dbReference>
<sequence length="125" mass="14124">MEFYRFDKERGRRITKFDSDFLMSPIIQTAQGAHIGCMYLEADGLIGYHQAVSPQILLIIAGEGEVRGEANEYFKVEAGDAVFWQKDEWHETKTTNGLTGIVIESEDMKPSFLMTGSLKIPRSCN</sequence>
<evidence type="ECO:0000313" key="1">
    <source>
        <dbReference type="EMBL" id="CAH1194223.1"/>
    </source>
</evidence>
<reference evidence="1" key="1">
    <citation type="submission" date="2022-01" db="EMBL/GenBank/DDBJ databases">
        <authorList>
            <person name="Criscuolo A."/>
        </authorList>
    </citation>
    <scope>NUCLEOTIDE SEQUENCE</scope>
    <source>
        <strain evidence="1">CIP111892</strain>
    </source>
</reference>
<accession>A0ABN8G0N4</accession>
<proteinExistence type="predicted"/>
<dbReference type="Gene3D" id="2.60.120.10">
    <property type="entry name" value="Jelly Rolls"/>
    <property type="match status" value="1"/>
</dbReference>
<organism evidence="1 2">
    <name type="scientific">Paenibacillus auburnensis</name>
    <dbReference type="NCBI Taxonomy" id="2905649"/>
    <lineage>
        <taxon>Bacteria</taxon>
        <taxon>Bacillati</taxon>
        <taxon>Bacillota</taxon>
        <taxon>Bacilli</taxon>
        <taxon>Bacillales</taxon>
        <taxon>Paenibacillaceae</taxon>
        <taxon>Paenibacillus</taxon>
    </lineage>
</organism>
<protein>
    <recommendedName>
        <fullName evidence="3">Cupin</fullName>
    </recommendedName>
</protein>
<keyword evidence="2" id="KW-1185">Reference proteome</keyword>
<gene>
    <name evidence="1" type="ORF">PAECIP111892_01478</name>
</gene>
<comment type="caution">
    <text evidence="1">The sequence shown here is derived from an EMBL/GenBank/DDBJ whole genome shotgun (WGS) entry which is preliminary data.</text>
</comment>
<dbReference type="EMBL" id="CAKMMG010000001">
    <property type="protein sequence ID" value="CAH1194223.1"/>
    <property type="molecule type" value="Genomic_DNA"/>
</dbReference>
<dbReference type="InterPro" id="IPR011051">
    <property type="entry name" value="RmlC_Cupin_sf"/>
</dbReference>